<evidence type="ECO:0000256" key="1">
    <source>
        <dbReference type="SAM" id="MobiDB-lite"/>
    </source>
</evidence>
<dbReference type="AlphaFoldDB" id="A0A4S2KGE8"/>
<sequence>MISRKDEGGSGGGSERASGRLGPRAQSPPKPRRDRFVVPSRRERTNEKEVCVPASNAGGEVVVVPLCRGGAPAGADPEGNAFLWRRSGDSQDPSPPGDVGKSRRFASRGCSYCQENCQEEFEFRIPSLGLHNDDNLRKAMFCVTELRYTDKTE</sequence>
<comment type="caution">
    <text evidence="2">The sequence shown here is derived from an EMBL/GenBank/DDBJ whole genome shotgun (WGS) entry which is preliminary data.</text>
</comment>
<accession>A0A4S2KGE8</accession>
<gene>
    <name evidence="2" type="ORF">DBV15_02593</name>
</gene>
<reference evidence="2 3" key="1">
    <citation type="journal article" date="2019" name="Philos. Trans. R. Soc. Lond., B, Biol. Sci.">
        <title>Ant behaviour and brain gene expression of defending hosts depend on the ecological success of the intruding social parasite.</title>
        <authorList>
            <person name="Kaur R."/>
            <person name="Stoldt M."/>
            <person name="Jongepier E."/>
            <person name="Feldmeyer B."/>
            <person name="Menzel F."/>
            <person name="Bornberg-Bauer E."/>
            <person name="Foitzik S."/>
        </authorList>
    </citation>
    <scope>NUCLEOTIDE SEQUENCE [LARGE SCALE GENOMIC DNA]</scope>
    <source>
        <tissue evidence="2">Whole body</tissue>
    </source>
</reference>
<dbReference type="EMBL" id="QBLH01002806">
    <property type="protein sequence ID" value="TGZ46857.1"/>
    <property type="molecule type" value="Genomic_DNA"/>
</dbReference>
<proteinExistence type="predicted"/>
<feature type="region of interest" description="Disordered" evidence="1">
    <location>
        <begin position="77"/>
        <end position="102"/>
    </location>
</feature>
<name>A0A4S2KGE8_9HYME</name>
<feature type="compositionally biased region" description="Basic and acidic residues" evidence="1">
    <location>
        <begin position="34"/>
        <end position="50"/>
    </location>
</feature>
<feature type="region of interest" description="Disordered" evidence="1">
    <location>
        <begin position="1"/>
        <end position="51"/>
    </location>
</feature>
<evidence type="ECO:0000313" key="2">
    <source>
        <dbReference type="EMBL" id="TGZ46857.1"/>
    </source>
</evidence>
<protein>
    <submittedName>
        <fullName evidence="2">Uncharacterized protein</fullName>
    </submittedName>
</protein>
<keyword evidence="3" id="KW-1185">Reference proteome</keyword>
<organism evidence="2 3">
    <name type="scientific">Temnothorax longispinosus</name>
    <dbReference type="NCBI Taxonomy" id="300112"/>
    <lineage>
        <taxon>Eukaryota</taxon>
        <taxon>Metazoa</taxon>
        <taxon>Ecdysozoa</taxon>
        <taxon>Arthropoda</taxon>
        <taxon>Hexapoda</taxon>
        <taxon>Insecta</taxon>
        <taxon>Pterygota</taxon>
        <taxon>Neoptera</taxon>
        <taxon>Endopterygota</taxon>
        <taxon>Hymenoptera</taxon>
        <taxon>Apocrita</taxon>
        <taxon>Aculeata</taxon>
        <taxon>Formicoidea</taxon>
        <taxon>Formicidae</taxon>
        <taxon>Myrmicinae</taxon>
        <taxon>Temnothorax</taxon>
    </lineage>
</organism>
<dbReference type="Proteomes" id="UP000310200">
    <property type="component" value="Unassembled WGS sequence"/>
</dbReference>
<evidence type="ECO:0000313" key="3">
    <source>
        <dbReference type="Proteomes" id="UP000310200"/>
    </source>
</evidence>